<keyword evidence="6" id="KW-0112">Calmodulin-binding</keyword>
<evidence type="ECO:0000256" key="9">
    <source>
        <dbReference type="ARBA" id="ARBA00023203"/>
    </source>
</evidence>
<dbReference type="Gene3D" id="1.20.120.720">
    <property type="entry name" value="Myosin VI head, motor domain, U50 subdomain"/>
    <property type="match status" value="1"/>
</dbReference>
<dbReference type="EMBL" id="OD564582">
    <property type="protein sequence ID" value="CAD7439049.1"/>
    <property type="molecule type" value="Genomic_DNA"/>
</dbReference>
<dbReference type="FunFam" id="1.20.58.530:FF:000006">
    <property type="entry name" value="Putative unconventional myosin-VI"/>
    <property type="match status" value="1"/>
</dbReference>
<evidence type="ECO:0000256" key="6">
    <source>
        <dbReference type="ARBA" id="ARBA00022860"/>
    </source>
</evidence>
<dbReference type="FunFam" id="3.40.850.10:FF:000018">
    <property type="entry name" value="unconventional myosin-VI isoform X1"/>
    <property type="match status" value="1"/>
</dbReference>
<dbReference type="Pfam" id="PF00063">
    <property type="entry name" value="Myosin_head"/>
    <property type="match status" value="1"/>
</dbReference>
<evidence type="ECO:0000256" key="4">
    <source>
        <dbReference type="ARBA" id="ARBA00022741"/>
    </source>
</evidence>
<keyword evidence="7 10" id="KW-0518">Myosin</keyword>
<dbReference type="InterPro" id="IPR001609">
    <property type="entry name" value="Myosin_head_motor_dom-like"/>
</dbReference>
<feature type="region of interest" description="Actin-binding" evidence="10">
    <location>
        <begin position="758"/>
        <end position="780"/>
    </location>
</feature>
<feature type="domain" description="Myosin motor" evidence="14">
    <location>
        <begin position="104"/>
        <end position="878"/>
    </location>
</feature>
<dbReference type="PANTHER" id="PTHR13140">
    <property type="entry name" value="MYOSIN"/>
    <property type="match status" value="1"/>
</dbReference>
<dbReference type="GO" id="GO:0030139">
    <property type="term" value="C:endocytic vesicle"/>
    <property type="evidence" value="ECO:0007669"/>
    <property type="project" value="TreeGrafter"/>
</dbReference>
<reference evidence="15" key="1">
    <citation type="submission" date="2020-11" db="EMBL/GenBank/DDBJ databases">
        <authorList>
            <person name="Tran Van P."/>
        </authorList>
    </citation>
    <scope>NUCLEOTIDE SEQUENCE</scope>
</reference>
<keyword evidence="3" id="KW-0597">Phosphoprotein</keyword>
<dbReference type="GO" id="GO:0000146">
    <property type="term" value="F:microfilament motor activity"/>
    <property type="evidence" value="ECO:0007669"/>
    <property type="project" value="TreeGrafter"/>
</dbReference>
<feature type="transmembrane region" description="Helical" evidence="13">
    <location>
        <begin position="21"/>
        <end position="40"/>
    </location>
</feature>
<dbReference type="Gene3D" id="2.30.30.360">
    <property type="entry name" value="Myosin S1 fragment, N-terminal"/>
    <property type="match status" value="1"/>
</dbReference>
<keyword evidence="13" id="KW-0812">Transmembrane</keyword>
<evidence type="ECO:0000313" key="15">
    <source>
        <dbReference type="EMBL" id="CAD7439049.1"/>
    </source>
</evidence>
<dbReference type="CDD" id="cd21958">
    <property type="entry name" value="MyUb_Myo6"/>
    <property type="match status" value="1"/>
</dbReference>
<keyword evidence="9 10" id="KW-0009">Actin-binding</keyword>
<dbReference type="GO" id="GO:0005516">
    <property type="term" value="F:calmodulin binding"/>
    <property type="evidence" value="ECO:0007669"/>
    <property type="project" value="UniProtKB-KW"/>
</dbReference>
<evidence type="ECO:0000256" key="13">
    <source>
        <dbReference type="SAM" id="Phobius"/>
    </source>
</evidence>
<evidence type="ECO:0000256" key="2">
    <source>
        <dbReference type="ARBA" id="ARBA00022490"/>
    </source>
</evidence>
<organism evidence="15">
    <name type="scientific">Timema bartmani</name>
    <dbReference type="NCBI Taxonomy" id="61472"/>
    <lineage>
        <taxon>Eukaryota</taxon>
        <taxon>Metazoa</taxon>
        <taxon>Ecdysozoa</taxon>
        <taxon>Arthropoda</taxon>
        <taxon>Hexapoda</taxon>
        <taxon>Insecta</taxon>
        <taxon>Pterygota</taxon>
        <taxon>Neoptera</taxon>
        <taxon>Polyneoptera</taxon>
        <taxon>Phasmatodea</taxon>
        <taxon>Timematodea</taxon>
        <taxon>Timematoidea</taxon>
        <taxon>Timematidae</taxon>
        <taxon>Timema</taxon>
    </lineage>
</organism>
<keyword evidence="8 10" id="KW-0505">Motor protein</keyword>
<dbReference type="PANTHER" id="PTHR13140:SF745">
    <property type="entry name" value="UNCONVENTIONAL MYOSIN-VI"/>
    <property type="match status" value="1"/>
</dbReference>
<dbReference type="Gene3D" id="1.20.58.530">
    <property type="match status" value="1"/>
</dbReference>
<name>A0A7R9EPZ8_9NEOP</name>
<dbReference type="InterPro" id="IPR008989">
    <property type="entry name" value="Myosin_S1_N"/>
</dbReference>
<dbReference type="InterPro" id="IPR049016">
    <property type="entry name" value="MYO6_lever"/>
</dbReference>
<feature type="region of interest" description="Disordered" evidence="12">
    <location>
        <begin position="388"/>
        <end position="408"/>
    </location>
</feature>
<dbReference type="SMART" id="SM00242">
    <property type="entry name" value="MYSc"/>
    <property type="match status" value="1"/>
</dbReference>
<evidence type="ECO:0000256" key="12">
    <source>
        <dbReference type="SAM" id="MobiDB-lite"/>
    </source>
</evidence>
<evidence type="ECO:0000259" key="14">
    <source>
        <dbReference type="PROSITE" id="PS51456"/>
    </source>
</evidence>
<keyword evidence="13" id="KW-1133">Transmembrane helix</keyword>
<evidence type="ECO:0000256" key="5">
    <source>
        <dbReference type="ARBA" id="ARBA00022840"/>
    </source>
</evidence>
<feature type="coiled-coil region" evidence="11">
    <location>
        <begin position="950"/>
        <end position="984"/>
    </location>
</feature>
<dbReference type="InterPro" id="IPR036114">
    <property type="entry name" value="MYSc_Myo6"/>
</dbReference>
<feature type="region of interest" description="Disordered" evidence="12">
    <location>
        <begin position="1499"/>
        <end position="1561"/>
    </location>
</feature>
<keyword evidence="11" id="KW-0175">Coiled coil</keyword>
<dbReference type="PROSITE" id="PS51456">
    <property type="entry name" value="MYOSIN_MOTOR"/>
    <property type="match status" value="1"/>
</dbReference>
<evidence type="ECO:0000256" key="8">
    <source>
        <dbReference type="ARBA" id="ARBA00023175"/>
    </source>
</evidence>
<dbReference type="CDD" id="cd01382">
    <property type="entry name" value="MYSc_Myo6"/>
    <property type="match status" value="1"/>
</dbReference>
<evidence type="ECO:0000256" key="11">
    <source>
        <dbReference type="SAM" id="Coils"/>
    </source>
</evidence>
<dbReference type="PRINTS" id="PR00193">
    <property type="entry name" value="MYOSINHEAVY"/>
</dbReference>
<dbReference type="GO" id="GO:0005524">
    <property type="term" value="F:ATP binding"/>
    <property type="evidence" value="ECO:0007669"/>
    <property type="project" value="UniProtKB-UniRule"/>
</dbReference>
<dbReference type="GO" id="GO:0030048">
    <property type="term" value="P:actin filament-based movement"/>
    <property type="evidence" value="ECO:0007669"/>
    <property type="project" value="TreeGrafter"/>
</dbReference>
<evidence type="ECO:0000256" key="1">
    <source>
        <dbReference type="ARBA" id="ARBA00004496"/>
    </source>
</evidence>
<dbReference type="GO" id="GO:0007015">
    <property type="term" value="P:actin filament organization"/>
    <property type="evidence" value="ECO:0007669"/>
    <property type="project" value="TreeGrafter"/>
</dbReference>
<comment type="similarity">
    <text evidence="10">Belongs to the TRAFAC class myosin-kinesin ATPase superfamily. Myosin family.</text>
</comment>
<evidence type="ECO:0000256" key="3">
    <source>
        <dbReference type="ARBA" id="ARBA00022553"/>
    </source>
</evidence>
<dbReference type="InterPro" id="IPR032412">
    <property type="entry name" value="Myosin-VI_CBD"/>
</dbReference>
<comment type="subcellular location">
    <subcellularLocation>
        <location evidence="1">Cytoplasm</location>
    </subcellularLocation>
</comment>
<keyword evidence="2" id="KW-0963">Cytoplasm</keyword>
<dbReference type="Gene3D" id="3.40.850.10">
    <property type="entry name" value="Kinesin motor domain"/>
    <property type="match status" value="2"/>
</dbReference>
<dbReference type="SUPFAM" id="SSF52540">
    <property type="entry name" value="P-loop containing nucleoside triphosphate hydrolases"/>
    <property type="match status" value="1"/>
</dbReference>
<dbReference type="Pfam" id="PF21521">
    <property type="entry name" value="MYO6_lever"/>
    <property type="match status" value="1"/>
</dbReference>
<feature type="coiled-coil region" evidence="11">
    <location>
        <begin position="1362"/>
        <end position="1409"/>
    </location>
</feature>
<accession>A0A7R9EPZ8</accession>
<dbReference type="Gene3D" id="3.30.70.1590">
    <property type="match status" value="1"/>
</dbReference>
<dbReference type="GO" id="GO:0005886">
    <property type="term" value="C:plasma membrane"/>
    <property type="evidence" value="ECO:0007669"/>
    <property type="project" value="TreeGrafter"/>
</dbReference>
<dbReference type="Gene3D" id="6.10.220.10">
    <property type="match status" value="1"/>
</dbReference>
<feature type="compositionally biased region" description="Basic and acidic residues" evidence="12">
    <location>
        <begin position="1527"/>
        <end position="1560"/>
    </location>
</feature>
<evidence type="ECO:0000256" key="10">
    <source>
        <dbReference type="PROSITE-ProRule" id="PRU00782"/>
    </source>
</evidence>
<dbReference type="GO" id="GO:0016459">
    <property type="term" value="C:myosin complex"/>
    <property type="evidence" value="ECO:0007669"/>
    <property type="project" value="UniProtKB-KW"/>
</dbReference>
<dbReference type="InterPro" id="IPR027417">
    <property type="entry name" value="P-loop_NTPase"/>
</dbReference>
<feature type="binding site" evidence="10">
    <location>
        <begin position="198"/>
        <end position="205"/>
    </location>
    <ligand>
        <name>ATP</name>
        <dbReference type="ChEBI" id="CHEBI:30616"/>
    </ligand>
</feature>
<protein>
    <recommendedName>
        <fullName evidence="14">Myosin motor domain-containing protein</fullName>
    </recommendedName>
</protein>
<dbReference type="GO" id="GO:0051015">
    <property type="term" value="F:actin filament binding"/>
    <property type="evidence" value="ECO:0007669"/>
    <property type="project" value="InterPro"/>
</dbReference>
<dbReference type="CDD" id="cd21759">
    <property type="entry name" value="CBD_MYO6-like"/>
    <property type="match status" value="1"/>
</dbReference>
<gene>
    <name evidence="15" type="ORF">TBIB3V08_LOCUS1629</name>
</gene>
<keyword evidence="13" id="KW-0472">Membrane</keyword>
<keyword evidence="4 10" id="KW-0547">Nucleotide-binding</keyword>
<dbReference type="PROSITE" id="PS50096">
    <property type="entry name" value="IQ"/>
    <property type="match status" value="1"/>
</dbReference>
<dbReference type="InterPro" id="IPR036961">
    <property type="entry name" value="Kinesin_motor_dom_sf"/>
</dbReference>
<keyword evidence="5 10" id="KW-0067">ATP-binding</keyword>
<proteinExistence type="inferred from homology"/>
<sequence>MYSHFHGEIEREGRKLFRKKHIYRAVILNYDIIVIGSLVYCKRRVGVAMESQKVWVPDPTEGYILGRIRDIGFDGEVTVVPVESKRPNVVSLLDRVFYADEYEKDVDDNCALMYLNPATLLNNIRIRYKKDKIYTYVANILIAVNPYFEIKDLYSSNTIKSYQGKSLGVLPPHVFAIADKSFRDMKVLKQSQSIIVSGESGAGKTESTKYLLRYLCDLWGSSAGPIEQKILDANPVMEAFGNAKTTRNNNSSRFGKFMEVHFNSKCQVVGGYISHYLLEKSRICMQGPEERDYHVFYLLCAGAPESLRRQLDITKPDDFHVSSLLANVDITAVPSISRATEKQLNNTQKSKAHQAKGSLRDPILDDVKDFNSVDQVNLEEVNPHLRGGRVENHLGKTTPSSPDRDSNLDLPVLSGRAQHDERVHPFNIVELLQALARLGLTDAERLNIYTTVAAVLHLGNIVFEERPEDTKGGCMVSSSSEKSLVTACKLMGVDPGELRQALVSKVMQTARGGLKGTVIMVPLKVYEANNARDALAKAVYSKMFDYIVQRINKSIPFQASSYYIGVLDIAGFEFFKVNSFEQFCINYCNEKLQQFFNERILKDEQQLYEREALQVPKISFNDNQDCIDLIEAKGVGIFHFLDEESKLPKPASDHFTMEVHRQWSGHFRLAFPRTSKLKDHREIRDGEGFMVRHFAGAVCYQTAQFIEKNNDALHASLEGLIQESKNPFLQGMFASSNLTNQKGKLAFISVGSKFKTQLGELMDKLKSTGTNFIRCIKPNQKMIDHNFEAPSIMSQLESSGMTSVLELMQEGFPSRAKFNDLHTMYQKFLPSSMAKMDSRTFCKSLLHALGMNENDYRFGVTRVFFRPGKYAEFDAIMKSDPDNLAAMVAKVKKWLIASRWKKSQWCSLSVIKLKNKMLYRKAALVVIQRNVRMHLAQRQHRPRYQGISKIKGLQERLTRMSAIVNQLKKDKESSVSEVQKLQADMTASILKIKRKGVGYGKEQVKQDENDVKDQLVTAKKTCQGVERSSCDSTANLGEGDMKITDVVLHFYPKLEENLQLSRLEEHHNLNLALRHLIRKSHEKARELIGNWQVHDCETSSDHNLITFELGKEVDRENVGTRLLYNLKKADWERLGRELVLPQPVSQEDNINLKGKELAWALQAATRKTIPAMKEVPRCITAGKIRPPAVISTLKTPAGGMATCWEESARLLLMVVLLPDDNPEERDEENERDRQDMIMTYNNENATPIALSSAWTTPPFMFSKLSVTSSPLYSAPMKTPLSIGSLGSHYSSRSPAPMGNSLFAHWTRTSFCSTATHVARTSFCSTATHVARTSFCSTVTHVSGTSFCSTVTHVSGTSFCSTKKLQQQKSAEEQQRLRKIQEEMEREKKLKEEEERRKKEEEETRRLCGTLLFYFWKRGRQRWNVVSSLLHAPSPPSLIHASLFTQTVTEAVPAIDNWEEVTPSPAISYVDLVSVDADVVVYGEVTDADIIVEVLNNNIQSEDGTSGDEEENSSVVRERPIQSATEAMNHKIQEPRKAEMEIRRKAEEEERKRQEEADKRTAAALQAQLEKEALEDTRYREQLEQERRDHELALRLAQETNGQVEDMNHEDSMSRTVNTEVRTATPAKLNRSELARSVQAAQGKQKHDLSKWKYSELRDTINTSCDIELLEACRIEFHRRLKVYHAWKAKNKRRTIMDENERAPRSVMDAAAKVRTPRAQVKQPINNNSQRYFRIPFIRPSVAIGPQGDANNKRGWWYAHFDGEFVARQMELHPDKPPILLVAGTDDMQMCELSLDETGLTRKRGAEILEHEFNREWEKNSGKAYLRPADRTK</sequence>
<evidence type="ECO:0000256" key="7">
    <source>
        <dbReference type="ARBA" id="ARBA00023123"/>
    </source>
</evidence>
<dbReference type="Pfam" id="PF16521">
    <property type="entry name" value="Myosin-VI_CBD"/>
    <property type="match status" value="1"/>
</dbReference>